<keyword evidence="1" id="KW-1133">Transmembrane helix</keyword>
<feature type="transmembrane region" description="Helical" evidence="1">
    <location>
        <begin position="6"/>
        <end position="27"/>
    </location>
</feature>
<evidence type="ECO:0000256" key="1">
    <source>
        <dbReference type="SAM" id="Phobius"/>
    </source>
</evidence>
<evidence type="ECO:0000313" key="7">
    <source>
        <dbReference type="Proteomes" id="UP000528432"/>
    </source>
</evidence>
<dbReference type="Proteomes" id="UP000198811">
    <property type="component" value="Unassembled WGS sequence"/>
</dbReference>
<dbReference type="Proteomes" id="UP000528432">
    <property type="component" value="Unassembled WGS sequence"/>
</dbReference>
<dbReference type="AlphaFoldDB" id="A0A240AVK3"/>
<keyword evidence="5" id="KW-1185">Reference proteome</keyword>
<keyword evidence="1" id="KW-0812">Transmembrane</keyword>
<reference evidence="3 5" key="1">
    <citation type="submission" date="2016-10" db="EMBL/GenBank/DDBJ databases">
        <authorList>
            <person name="Varghese N."/>
            <person name="Submissions S."/>
        </authorList>
    </citation>
    <scope>NUCLEOTIDE SEQUENCE [LARGE SCALE GENOMIC DNA]</scope>
    <source>
        <strain evidence="3 5">NLAE-zl-C224</strain>
    </source>
</reference>
<dbReference type="OrthoDB" id="1933462at2"/>
<evidence type="ECO:0000313" key="3">
    <source>
        <dbReference type="EMBL" id="SDK90702.1"/>
    </source>
</evidence>
<evidence type="ECO:0000313" key="2">
    <source>
        <dbReference type="EMBL" id="NOH15304.1"/>
    </source>
</evidence>
<dbReference type="GeneID" id="70577960"/>
<protein>
    <submittedName>
        <fullName evidence="4">Uncharacterized protein</fullName>
    </submittedName>
</protein>
<accession>A0A240AVK3</accession>
<dbReference type="Proteomes" id="UP000250223">
    <property type="component" value="Unassembled WGS sequence"/>
</dbReference>
<dbReference type="EMBL" id="JABFIF010000002">
    <property type="protein sequence ID" value="NOH15304.1"/>
    <property type="molecule type" value="Genomic_DNA"/>
</dbReference>
<evidence type="ECO:0000313" key="6">
    <source>
        <dbReference type="Proteomes" id="UP000250223"/>
    </source>
</evidence>
<reference evidence="2 7" key="3">
    <citation type="submission" date="2020-05" db="EMBL/GenBank/DDBJ databases">
        <title>Draft genome sequence of Clostridium cochlearium strain AGROS13 isolated from a sheep dairy farm in New Zealand.</title>
        <authorList>
            <person name="Gupta T.B."/>
            <person name="Jauregui R."/>
            <person name="Risson A.N."/>
            <person name="Brightwell G."/>
            <person name="Maclean P."/>
        </authorList>
    </citation>
    <scope>NUCLEOTIDE SEQUENCE [LARGE SCALE GENOMIC DNA]</scope>
    <source>
        <strain evidence="2 7">AGROS13</strain>
    </source>
</reference>
<evidence type="ECO:0000313" key="5">
    <source>
        <dbReference type="Proteomes" id="UP000198811"/>
    </source>
</evidence>
<dbReference type="EMBL" id="FNGL01000002">
    <property type="protein sequence ID" value="SDK90702.1"/>
    <property type="molecule type" value="Genomic_DNA"/>
</dbReference>
<reference evidence="4 6" key="2">
    <citation type="submission" date="2018-06" db="EMBL/GenBank/DDBJ databases">
        <authorList>
            <consortium name="Pathogen Informatics"/>
            <person name="Doyle S."/>
        </authorList>
    </citation>
    <scope>NUCLEOTIDE SEQUENCE [LARGE SCALE GENOMIC DNA]</scope>
    <source>
        <strain evidence="4 6">NCTC13028</strain>
    </source>
</reference>
<gene>
    <name evidence="2" type="ORF">HMJ28_02655</name>
    <name evidence="4" type="ORF">NCTC13028_02611</name>
    <name evidence="3" type="ORF">SAMN05216497_102120</name>
</gene>
<dbReference type="EMBL" id="UAWC01000028">
    <property type="protein sequence ID" value="SQB37169.1"/>
    <property type="molecule type" value="Genomic_DNA"/>
</dbReference>
<keyword evidence="1" id="KW-0472">Membrane</keyword>
<evidence type="ECO:0000313" key="4">
    <source>
        <dbReference type="EMBL" id="SQB37169.1"/>
    </source>
</evidence>
<name>A0A240AVK3_CLOCO</name>
<organism evidence="4 6">
    <name type="scientific">Clostridium cochlearium</name>
    <dbReference type="NCBI Taxonomy" id="1494"/>
    <lineage>
        <taxon>Bacteria</taxon>
        <taxon>Bacillati</taxon>
        <taxon>Bacillota</taxon>
        <taxon>Clostridia</taxon>
        <taxon>Eubacteriales</taxon>
        <taxon>Clostridiaceae</taxon>
        <taxon>Clostridium</taxon>
    </lineage>
</organism>
<proteinExistence type="predicted"/>
<dbReference type="RefSeq" id="WP_089863512.1">
    <property type="nucleotide sequence ID" value="NZ_CP173238.1"/>
</dbReference>
<sequence length="65" mass="7559">MILTIEILSIITMLIFGIIAIWGFIVLKQISNQLKYKNYLLEKLNLHIFNLSQAFSKDMQSKEDA</sequence>